<sequence length="769" mass="89074">MIAGRLKPEEKEYIHELTRNLVPPRNILNTLKDRSKESKSAIKQIYNECHRWKKSIRGTRSEMQQLLKCLEDHKYVYKIRTVGESTTVQDIFWAHPDSVKLFNTFPTVLLMDSTYKTNRYKMPLFEIVGVTSTEMSYNIGFAFIANEKEENFTWVLEMCLTLLKCKDTMPKVVVTDRDTALMNAVAKIFPNSTALVCQYHIYKNVRAKCKSLCSSKEVKSEQLWNTIMGAWKEVMYSPSEESYVDAVVQFRKVCENFPMFVNYVESTILDPLKEKLVRAWTDRVMHIGNTTTNRVESQHGVLKKYLLDSKGDLVKGWEAINKMLIVQLTEIQTSFGKSNTVVEHHFQGHFLYSMLVYNISRHALRYICGEEVRSQECGRDRKKCGCLIRTTYGLPCACLIALKIQRKLPIRLDEVNTHWKRLRIDDYAVEKDGNVDVSCLTEFNAIQERLKSVDYSMKLQIREQLHHIAFPETTSLTPPVETTKTKGAKKRLNSSKCDSSTTRSPSYWEHVDSKFPDSQLSQSKPLIPKRKTARIGNFSHEPTSILRNPLIHHMPLFMHSYIEDIIDVKGDGHCGFRVVAEHLGKGEESHVLIRRALIRELNMFRTDYLNIYGNEKRLQYINDGLYPPKIMPTSGIVPVDKWLTFPDMGHILATAYNKVVVELTKPEIGISETFFPLRGPPPSNPFSRILCLGLIPNHFVYVKLKDGCPLPPTCKEWRIHRAKDAETWEYKFLDRQSEFEELMKIEKGEHRKNEENPIIVIDDEDEIKL</sequence>
<feature type="region of interest" description="Disordered" evidence="1">
    <location>
        <begin position="476"/>
        <end position="522"/>
    </location>
</feature>
<evidence type="ECO:0000256" key="1">
    <source>
        <dbReference type="SAM" id="MobiDB-lite"/>
    </source>
</evidence>
<dbReference type="OrthoDB" id="1426169at2759"/>
<protein>
    <recommendedName>
        <fullName evidence="2">MULE transposase domain-containing protein</fullName>
    </recommendedName>
</protein>
<name>A0A2Z6M9Y6_TRISU</name>
<dbReference type="PANTHER" id="PTHR31569">
    <property type="entry name" value="SWIM-TYPE DOMAIN-CONTAINING PROTEIN"/>
    <property type="match status" value="1"/>
</dbReference>
<accession>A0A2Z6M9Y6</accession>
<dbReference type="InterPro" id="IPR052579">
    <property type="entry name" value="Zinc_finger_SWIM"/>
</dbReference>
<dbReference type="Pfam" id="PF10551">
    <property type="entry name" value="MULE"/>
    <property type="match status" value="1"/>
</dbReference>
<evidence type="ECO:0000313" key="4">
    <source>
        <dbReference type="Proteomes" id="UP000242715"/>
    </source>
</evidence>
<dbReference type="Proteomes" id="UP000242715">
    <property type="component" value="Unassembled WGS sequence"/>
</dbReference>
<evidence type="ECO:0000313" key="3">
    <source>
        <dbReference type="EMBL" id="GAU28398.1"/>
    </source>
</evidence>
<dbReference type="PANTHER" id="PTHR31569:SF4">
    <property type="entry name" value="SWIM-TYPE DOMAIN-CONTAINING PROTEIN"/>
    <property type="match status" value="1"/>
</dbReference>
<dbReference type="AlphaFoldDB" id="A0A2Z6M9Y6"/>
<proteinExistence type="predicted"/>
<dbReference type="CDD" id="cd22744">
    <property type="entry name" value="OTU"/>
    <property type="match status" value="1"/>
</dbReference>
<dbReference type="InterPro" id="IPR018289">
    <property type="entry name" value="MULE_transposase_dom"/>
</dbReference>
<gene>
    <name evidence="3" type="ORF">TSUD_257260</name>
</gene>
<evidence type="ECO:0000259" key="2">
    <source>
        <dbReference type="Pfam" id="PF10551"/>
    </source>
</evidence>
<keyword evidence="4" id="KW-1185">Reference proteome</keyword>
<dbReference type="EMBL" id="DF973371">
    <property type="protein sequence ID" value="GAU28398.1"/>
    <property type="molecule type" value="Genomic_DNA"/>
</dbReference>
<organism evidence="3 4">
    <name type="scientific">Trifolium subterraneum</name>
    <name type="common">Subterranean clover</name>
    <dbReference type="NCBI Taxonomy" id="3900"/>
    <lineage>
        <taxon>Eukaryota</taxon>
        <taxon>Viridiplantae</taxon>
        <taxon>Streptophyta</taxon>
        <taxon>Embryophyta</taxon>
        <taxon>Tracheophyta</taxon>
        <taxon>Spermatophyta</taxon>
        <taxon>Magnoliopsida</taxon>
        <taxon>eudicotyledons</taxon>
        <taxon>Gunneridae</taxon>
        <taxon>Pentapetalae</taxon>
        <taxon>rosids</taxon>
        <taxon>fabids</taxon>
        <taxon>Fabales</taxon>
        <taxon>Fabaceae</taxon>
        <taxon>Papilionoideae</taxon>
        <taxon>50 kb inversion clade</taxon>
        <taxon>NPAAA clade</taxon>
        <taxon>Hologalegina</taxon>
        <taxon>IRL clade</taxon>
        <taxon>Trifolieae</taxon>
        <taxon>Trifolium</taxon>
    </lineage>
</organism>
<feature type="compositionally biased region" description="Polar residues" evidence="1">
    <location>
        <begin position="494"/>
        <end position="505"/>
    </location>
</feature>
<reference evidence="4" key="1">
    <citation type="journal article" date="2017" name="Front. Plant Sci.">
        <title>Climate Clever Clovers: New Paradigm to Reduce the Environmental Footprint of Ruminants by Breeding Low Methanogenic Forages Utilizing Haplotype Variation.</title>
        <authorList>
            <person name="Kaur P."/>
            <person name="Appels R."/>
            <person name="Bayer P.E."/>
            <person name="Keeble-Gagnere G."/>
            <person name="Wang J."/>
            <person name="Hirakawa H."/>
            <person name="Shirasawa K."/>
            <person name="Vercoe P."/>
            <person name="Stefanova K."/>
            <person name="Durmic Z."/>
            <person name="Nichols P."/>
            <person name="Revell C."/>
            <person name="Isobe S.N."/>
            <person name="Edwards D."/>
            <person name="Erskine W."/>
        </authorList>
    </citation>
    <scope>NUCLEOTIDE SEQUENCE [LARGE SCALE GENOMIC DNA]</scope>
    <source>
        <strain evidence="4">cv. Daliak</strain>
    </source>
</reference>
<feature type="domain" description="MULE transposase" evidence="2">
    <location>
        <begin position="108"/>
        <end position="204"/>
    </location>
</feature>